<evidence type="ECO:0000313" key="2">
    <source>
        <dbReference type="Proteomes" id="UP000648908"/>
    </source>
</evidence>
<evidence type="ECO:0008006" key="3">
    <source>
        <dbReference type="Google" id="ProtNLM"/>
    </source>
</evidence>
<name>A0A8K0XYW1_9RHOB</name>
<evidence type="ECO:0000313" key="1">
    <source>
        <dbReference type="EMBL" id="MBL4916470.1"/>
    </source>
</evidence>
<reference evidence="1" key="1">
    <citation type="submission" date="2021-01" db="EMBL/GenBank/DDBJ databases">
        <title>Tabrizicola alba sp. nov. a motile alkaliphilic bacterium isolated from a soda lake.</title>
        <authorList>
            <person name="Szuroczki S."/>
            <person name="Abbaszade G."/>
            <person name="Schumann P."/>
            <person name="Toth E."/>
        </authorList>
    </citation>
    <scope>NUCLEOTIDE SEQUENCE</scope>
    <source>
        <strain evidence="1">DMG-N-6</strain>
    </source>
</reference>
<dbReference type="Proteomes" id="UP000648908">
    <property type="component" value="Unassembled WGS sequence"/>
</dbReference>
<proteinExistence type="predicted"/>
<gene>
    <name evidence="1" type="ORF">JL811_04480</name>
</gene>
<organism evidence="1 2">
    <name type="scientific">Szabonella alba</name>
    <dbReference type="NCBI Taxonomy" id="2804194"/>
    <lineage>
        <taxon>Bacteria</taxon>
        <taxon>Pseudomonadati</taxon>
        <taxon>Pseudomonadota</taxon>
        <taxon>Alphaproteobacteria</taxon>
        <taxon>Rhodobacterales</taxon>
        <taxon>Paracoccaceae</taxon>
        <taxon>Szabonella</taxon>
    </lineage>
</organism>
<dbReference type="AlphaFoldDB" id="A0A8K0XYW1"/>
<comment type="caution">
    <text evidence="1">The sequence shown here is derived from an EMBL/GenBank/DDBJ whole genome shotgun (WGS) entry which is preliminary data.</text>
</comment>
<accession>A0A8K0XYW1</accession>
<dbReference type="EMBL" id="JAESVN010000001">
    <property type="protein sequence ID" value="MBL4916470.1"/>
    <property type="molecule type" value="Genomic_DNA"/>
</dbReference>
<sequence length="127" mass="13966">MACISTVSGSIRIATGTGARRKIWANQFFLGCFGRRLLVQRQRMLPSHYRAISTVPVPVSTITAEAGPWGALDAEISYMKSCGHLSHCPLKGTFGDTLFAILCGYGQNIRKILAHFQALFAWIIGFF</sequence>
<protein>
    <recommendedName>
        <fullName evidence="3">Transposase DDE domain-containing protein</fullName>
    </recommendedName>
</protein>
<dbReference type="RefSeq" id="WP_202687123.1">
    <property type="nucleotide sequence ID" value="NZ_JAESVN010000001.1"/>
</dbReference>
<keyword evidence="2" id="KW-1185">Reference proteome</keyword>